<feature type="transmembrane region" description="Helical" evidence="8">
    <location>
        <begin position="98"/>
        <end position="117"/>
    </location>
</feature>
<evidence type="ECO:0000256" key="2">
    <source>
        <dbReference type="ARBA" id="ARBA00022475"/>
    </source>
</evidence>
<dbReference type="NCBIfam" id="TIGR04178">
    <property type="entry name" value="exo_archaeo"/>
    <property type="match status" value="1"/>
</dbReference>
<evidence type="ECO:0000256" key="1">
    <source>
        <dbReference type="ARBA" id="ARBA00004651"/>
    </source>
</evidence>
<proteinExistence type="predicted"/>
<evidence type="ECO:0000313" key="9">
    <source>
        <dbReference type="EMBL" id="MFD0834200.1"/>
    </source>
</evidence>
<dbReference type="RefSeq" id="WP_379938342.1">
    <property type="nucleotide sequence ID" value="NZ_JBHTIB010000002.1"/>
</dbReference>
<evidence type="ECO:0000256" key="7">
    <source>
        <dbReference type="ARBA" id="ARBA00023136"/>
    </source>
</evidence>
<dbReference type="InterPro" id="IPR026392">
    <property type="entry name" value="Exo/Archaeosortase_dom"/>
</dbReference>
<gene>
    <name evidence="9" type="ORF">ACFQ0I_00370</name>
</gene>
<evidence type="ECO:0000313" key="10">
    <source>
        <dbReference type="Proteomes" id="UP001597011"/>
    </source>
</evidence>
<evidence type="ECO:0000256" key="4">
    <source>
        <dbReference type="ARBA" id="ARBA00022692"/>
    </source>
</evidence>
<evidence type="ECO:0000256" key="3">
    <source>
        <dbReference type="ARBA" id="ARBA00022670"/>
    </source>
</evidence>
<dbReference type="EMBL" id="JBHTIB010000002">
    <property type="protein sequence ID" value="MFD0834200.1"/>
    <property type="molecule type" value="Genomic_DNA"/>
</dbReference>
<keyword evidence="2" id="KW-1003">Cell membrane</keyword>
<dbReference type="Proteomes" id="UP001597011">
    <property type="component" value="Unassembled WGS sequence"/>
</dbReference>
<keyword evidence="4 8" id="KW-0812">Transmembrane</keyword>
<dbReference type="Pfam" id="PF09721">
    <property type="entry name" value="Exosortase_EpsH"/>
    <property type="match status" value="1"/>
</dbReference>
<dbReference type="InterPro" id="IPR019127">
    <property type="entry name" value="Exosortase"/>
</dbReference>
<reference evidence="10" key="1">
    <citation type="journal article" date="2019" name="Int. J. Syst. Evol. Microbiol.">
        <title>The Global Catalogue of Microorganisms (GCM) 10K type strain sequencing project: providing services to taxonomists for standard genome sequencing and annotation.</title>
        <authorList>
            <consortium name="The Broad Institute Genomics Platform"/>
            <consortium name="The Broad Institute Genome Sequencing Center for Infectious Disease"/>
            <person name="Wu L."/>
            <person name="Ma J."/>
        </authorList>
    </citation>
    <scope>NUCLEOTIDE SEQUENCE [LARGE SCALE GENOMIC DNA]</scope>
    <source>
        <strain evidence="10">CCUG 60529</strain>
    </source>
</reference>
<feature type="transmembrane region" description="Helical" evidence="8">
    <location>
        <begin position="164"/>
        <end position="184"/>
    </location>
</feature>
<sequence length="198" mass="22909">MKKIRLLFNNIPLPIRLFLGKAFLFFVIWKLIYSFFLFDSQVVDNFLTTHVGEASVKVLNSLGSMSGFTAINEIVQEPHYGEFQAFNMSVIYHNGERILNIANACNGLELLVLYVGFIVCMPSSFKRKLLYIVIGVVLLDVVNILRCVGLIYLREYFHAYFDFAHHYVFKIIVYSSTFILWVIFSRKIQLKNESIQVG</sequence>
<keyword evidence="10" id="KW-1185">Reference proteome</keyword>
<comment type="subcellular location">
    <subcellularLocation>
        <location evidence="1">Cell membrane</location>
        <topology evidence="1">Multi-pass membrane protein</topology>
    </subcellularLocation>
</comment>
<protein>
    <submittedName>
        <fullName evidence="9">Archaeosortase/exosortase family protein</fullName>
    </submittedName>
</protein>
<keyword evidence="5" id="KW-0378">Hydrolase</keyword>
<evidence type="ECO:0000256" key="6">
    <source>
        <dbReference type="ARBA" id="ARBA00022989"/>
    </source>
</evidence>
<feature type="transmembrane region" description="Helical" evidence="8">
    <location>
        <begin position="129"/>
        <end position="152"/>
    </location>
</feature>
<organism evidence="9 10">
    <name type="scientific">Mariniflexile aquimaris</name>
    <dbReference type="NCBI Taxonomy" id="881009"/>
    <lineage>
        <taxon>Bacteria</taxon>
        <taxon>Pseudomonadati</taxon>
        <taxon>Bacteroidota</taxon>
        <taxon>Flavobacteriia</taxon>
        <taxon>Flavobacteriales</taxon>
        <taxon>Flavobacteriaceae</taxon>
        <taxon>Mariniflexile</taxon>
    </lineage>
</organism>
<evidence type="ECO:0000256" key="8">
    <source>
        <dbReference type="SAM" id="Phobius"/>
    </source>
</evidence>
<evidence type="ECO:0000256" key="5">
    <source>
        <dbReference type="ARBA" id="ARBA00022801"/>
    </source>
</evidence>
<comment type="caution">
    <text evidence="9">The sequence shown here is derived from an EMBL/GenBank/DDBJ whole genome shotgun (WGS) entry which is preliminary data.</text>
</comment>
<accession>A0ABW3BND1</accession>
<name>A0ABW3BND1_9FLAO</name>
<keyword evidence="7 8" id="KW-0472">Membrane</keyword>
<keyword evidence="3" id="KW-0645">Protease</keyword>
<keyword evidence="6 8" id="KW-1133">Transmembrane helix</keyword>